<name>A0A0C3PS81_PISTI</name>
<evidence type="ECO:0000313" key="8">
    <source>
        <dbReference type="EMBL" id="KIO11489.1"/>
    </source>
</evidence>
<dbReference type="SMART" id="SM00355">
    <property type="entry name" value="ZnF_C2H2"/>
    <property type="match status" value="3"/>
</dbReference>
<dbReference type="SUPFAM" id="SSF57667">
    <property type="entry name" value="beta-beta-alpha zinc fingers"/>
    <property type="match status" value="1"/>
</dbReference>
<dbReference type="InterPro" id="IPR013087">
    <property type="entry name" value="Znf_C2H2_type"/>
</dbReference>
<evidence type="ECO:0000256" key="2">
    <source>
        <dbReference type="ARBA" id="ARBA00022737"/>
    </source>
</evidence>
<proteinExistence type="predicted"/>
<dbReference type="Gene3D" id="3.30.160.60">
    <property type="entry name" value="Classic Zinc Finger"/>
    <property type="match status" value="2"/>
</dbReference>
<evidence type="ECO:0000256" key="6">
    <source>
        <dbReference type="SAM" id="MobiDB-lite"/>
    </source>
</evidence>
<evidence type="ECO:0000313" key="9">
    <source>
        <dbReference type="Proteomes" id="UP000054217"/>
    </source>
</evidence>
<dbReference type="GO" id="GO:0005667">
    <property type="term" value="C:transcription regulator complex"/>
    <property type="evidence" value="ECO:0007669"/>
    <property type="project" value="TreeGrafter"/>
</dbReference>
<dbReference type="GO" id="GO:0000981">
    <property type="term" value="F:DNA-binding transcription factor activity, RNA polymerase II-specific"/>
    <property type="evidence" value="ECO:0007669"/>
    <property type="project" value="TreeGrafter"/>
</dbReference>
<dbReference type="Pfam" id="PF00096">
    <property type="entry name" value="zf-C2H2"/>
    <property type="match status" value="1"/>
</dbReference>
<organism evidence="8 9">
    <name type="scientific">Pisolithus tinctorius Marx 270</name>
    <dbReference type="NCBI Taxonomy" id="870435"/>
    <lineage>
        <taxon>Eukaryota</taxon>
        <taxon>Fungi</taxon>
        <taxon>Dikarya</taxon>
        <taxon>Basidiomycota</taxon>
        <taxon>Agaricomycotina</taxon>
        <taxon>Agaricomycetes</taxon>
        <taxon>Agaricomycetidae</taxon>
        <taxon>Boletales</taxon>
        <taxon>Sclerodermatineae</taxon>
        <taxon>Pisolithaceae</taxon>
        <taxon>Pisolithus</taxon>
    </lineage>
</organism>
<dbReference type="OrthoDB" id="654211at2759"/>
<dbReference type="PANTHER" id="PTHR14003">
    <property type="entry name" value="TRANSCRIPTIONAL REPRESSOR PROTEIN YY"/>
    <property type="match status" value="1"/>
</dbReference>
<evidence type="ECO:0000256" key="1">
    <source>
        <dbReference type="ARBA" id="ARBA00022723"/>
    </source>
</evidence>
<dbReference type="AlphaFoldDB" id="A0A0C3PS81"/>
<reference evidence="8 9" key="1">
    <citation type="submission" date="2014-04" db="EMBL/GenBank/DDBJ databases">
        <authorList>
            <consortium name="DOE Joint Genome Institute"/>
            <person name="Kuo A."/>
            <person name="Kohler A."/>
            <person name="Costa M.D."/>
            <person name="Nagy L.G."/>
            <person name="Floudas D."/>
            <person name="Copeland A."/>
            <person name="Barry K.W."/>
            <person name="Cichocki N."/>
            <person name="Veneault-Fourrey C."/>
            <person name="LaButti K."/>
            <person name="Lindquist E.A."/>
            <person name="Lipzen A."/>
            <person name="Lundell T."/>
            <person name="Morin E."/>
            <person name="Murat C."/>
            <person name="Sun H."/>
            <person name="Tunlid A."/>
            <person name="Henrissat B."/>
            <person name="Grigoriev I.V."/>
            <person name="Hibbett D.S."/>
            <person name="Martin F."/>
            <person name="Nordberg H.P."/>
            <person name="Cantor M.N."/>
            <person name="Hua S.X."/>
        </authorList>
    </citation>
    <scope>NUCLEOTIDE SEQUENCE [LARGE SCALE GENOMIC DNA]</scope>
    <source>
        <strain evidence="8 9">Marx 270</strain>
    </source>
</reference>
<reference evidence="9" key="2">
    <citation type="submission" date="2015-01" db="EMBL/GenBank/DDBJ databases">
        <title>Evolutionary Origins and Diversification of the Mycorrhizal Mutualists.</title>
        <authorList>
            <consortium name="DOE Joint Genome Institute"/>
            <consortium name="Mycorrhizal Genomics Consortium"/>
            <person name="Kohler A."/>
            <person name="Kuo A."/>
            <person name="Nagy L.G."/>
            <person name="Floudas D."/>
            <person name="Copeland A."/>
            <person name="Barry K.W."/>
            <person name="Cichocki N."/>
            <person name="Veneault-Fourrey C."/>
            <person name="LaButti K."/>
            <person name="Lindquist E.A."/>
            <person name="Lipzen A."/>
            <person name="Lundell T."/>
            <person name="Morin E."/>
            <person name="Murat C."/>
            <person name="Riley R."/>
            <person name="Ohm R."/>
            <person name="Sun H."/>
            <person name="Tunlid A."/>
            <person name="Henrissat B."/>
            <person name="Grigoriev I.V."/>
            <person name="Hibbett D.S."/>
            <person name="Martin F."/>
        </authorList>
    </citation>
    <scope>NUCLEOTIDE SEQUENCE [LARGE SCALE GENOMIC DNA]</scope>
    <source>
        <strain evidence="9">Marx 270</strain>
    </source>
</reference>
<protein>
    <recommendedName>
        <fullName evidence="7">C2H2-type domain-containing protein</fullName>
    </recommendedName>
</protein>
<keyword evidence="2" id="KW-0677">Repeat</keyword>
<dbReference type="InParanoid" id="A0A0C3PS81"/>
<keyword evidence="1" id="KW-0479">Metal-binding</keyword>
<dbReference type="PANTHER" id="PTHR14003:SF19">
    <property type="entry name" value="YY2 TRANSCRIPTION FACTOR"/>
    <property type="match status" value="1"/>
</dbReference>
<sequence>CDKKLSRKADLPRHMRTHAANKEAMFPCPYAGCEYKALQRSNLTTHIHTHTGARPNKCPHPECTYTTSDPGSLTRHRRKAHGYDP</sequence>
<feature type="domain" description="C2H2-type" evidence="7">
    <location>
        <begin position="1"/>
        <end position="23"/>
    </location>
</feature>
<feature type="non-terminal residue" evidence="8">
    <location>
        <position position="1"/>
    </location>
</feature>
<dbReference type="HOGENOM" id="CLU_002678_42_18_1"/>
<accession>A0A0C3PS81</accession>
<dbReference type="InterPro" id="IPR036236">
    <property type="entry name" value="Znf_C2H2_sf"/>
</dbReference>
<evidence type="ECO:0000256" key="3">
    <source>
        <dbReference type="ARBA" id="ARBA00022771"/>
    </source>
</evidence>
<dbReference type="STRING" id="870435.A0A0C3PS81"/>
<dbReference type="PROSITE" id="PS50157">
    <property type="entry name" value="ZINC_FINGER_C2H2_2"/>
    <property type="match status" value="2"/>
</dbReference>
<dbReference type="EMBL" id="KN831949">
    <property type="protein sequence ID" value="KIO11489.1"/>
    <property type="molecule type" value="Genomic_DNA"/>
</dbReference>
<keyword evidence="9" id="KW-1185">Reference proteome</keyword>
<dbReference type="GO" id="GO:0031519">
    <property type="term" value="C:PcG protein complex"/>
    <property type="evidence" value="ECO:0007669"/>
    <property type="project" value="TreeGrafter"/>
</dbReference>
<feature type="compositionally biased region" description="Basic residues" evidence="6">
    <location>
        <begin position="74"/>
        <end position="85"/>
    </location>
</feature>
<keyword evidence="4" id="KW-0862">Zinc</keyword>
<dbReference type="GO" id="GO:0000785">
    <property type="term" value="C:chromatin"/>
    <property type="evidence" value="ECO:0007669"/>
    <property type="project" value="TreeGrafter"/>
</dbReference>
<evidence type="ECO:0000256" key="5">
    <source>
        <dbReference type="PROSITE-ProRule" id="PRU00042"/>
    </source>
</evidence>
<dbReference type="GO" id="GO:0008270">
    <property type="term" value="F:zinc ion binding"/>
    <property type="evidence" value="ECO:0007669"/>
    <property type="project" value="UniProtKB-KW"/>
</dbReference>
<dbReference type="Proteomes" id="UP000054217">
    <property type="component" value="Unassembled WGS sequence"/>
</dbReference>
<feature type="domain" description="C2H2-type" evidence="7">
    <location>
        <begin position="26"/>
        <end position="55"/>
    </location>
</feature>
<evidence type="ECO:0000259" key="7">
    <source>
        <dbReference type="PROSITE" id="PS50157"/>
    </source>
</evidence>
<feature type="region of interest" description="Disordered" evidence="6">
    <location>
        <begin position="64"/>
        <end position="85"/>
    </location>
</feature>
<evidence type="ECO:0000256" key="4">
    <source>
        <dbReference type="ARBA" id="ARBA00022833"/>
    </source>
</evidence>
<gene>
    <name evidence="8" type="ORF">M404DRAFT_67904</name>
</gene>
<feature type="non-terminal residue" evidence="8">
    <location>
        <position position="85"/>
    </location>
</feature>
<keyword evidence="3 5" id="KW-0863">Zinc-finger</keyword>
<dbReference type="GO" id="GO:0000978">
    <property type="term" value="F:RNA polymerase II cis-regulatory region sequence-specific DNA binding"/>
    <property type="evidence" value="ECO:0007669"/>
    <property type="project" value="TreeGrafter"/>
</dbReference>